<dbReference type="GO" id="GO:0003677">
    <property type="term" value="F:DNA binding"/>
    <property type="evidence" value="ECO:0007669"/>
    <property type="project" value="InterPro"/>
</dbReference>
<protein>
    <submittedName>
        <fullName evidence="1">Uncharacterized protein</fullName>
    </submittedName>
</protein>
<dbReference type="Pfam" id="PF02575">
    <property type="entry name" value="YbaB_DNA_bd"/>
    <property type="match status" value="1"/>
</dbReference>
<dbReference type="Gene3D" id="3.30.1310.10">
    <property type="entry name" value="Nucleoid-associated protein YbaB-like domain"/>
    <property type="match status" value="1"/>
</dbReference>
<sequence>MEVYRRITERVRGALWAHHRRLLPERQFHRILAYVYNNKYEHQMRFDTMEVVGQAWDGRVEVVTTPGGFLKRVRVNPSLEDLTPQRQQQLILAAYAQACTKGHALMAEAEKNIYKQFLKDLKPLILGIRDNPEFYTVAEDSTETFGGVLKGGATPEPQRTIPAARADGPAAAVGRRRLWERQWLESPQGQAWARTVRGKTYLARHSLADRPAGAPGAKQPPAPLEVLAPYTPMDEGRLLRRNWVAYLDNKHVAETMWTRAKVGDREKQLRQLQQRGEAWHRPINKESVERW</sequence>
<dbReference type="Proteomes" id="UP000015354">
    <property type="component" value="Unassembled WGS sequence"/>
</dbReference>
<name>S9W3C8_9TRYP</name>
<comment type="caution">
    <text evidence="1">The sequence shown here is derived from an EMBL/GenBank/DDBJ whole genome shotgun (WGS) entry which is preliminary data.</text>
</comment>
<keyword evidence="2" id="KW-1185">Reference proteome</keyword>
<accession>S9W3C8</accession>
<dbReference type="SUPFAM" id="SSF82607">
    <property type="entry name" value="YbaB-like"/>
    <property type="match status" value="1"/>
</dbReference>
<evidence type="ECO:0000313" key="1">
    <source>
        <dbReference type="EMBL" id="EPY30350.1"/>
    </source>
</evidence>
<dbReference type="EMBL" id="ATMH01004110">
    <property type="protein sequence ID" value="EPY30350.1"/>
    <property type="molecule type" value="Genomic_DNA"/>
</dbReference>
<dbReference type="OrthoDB" id="268706at2759"/>
<gene>
    <name evidence="1" type="ORF">STCU_04110</name>
</gene>
<dbReference type="InterPro" id="IPR036894">
    <property type="entry name" value="YbaB-like_sf"/>
</dbReference>
<organism evidence="1 2">
    <name type="scientific">Strigomonas culicis</name>
    <dbReference type="NCBI Taxonomy" id="28005"/>
    <lineage>
        <taxon>Eukaryota</taxon>
        <taxon>Discoba</taxon>
        <taxon>Euglenozoa</taxon>
        <taxon>Kinetoplastea</taxon>
        <taxon>Metakinetoplastina</taxon>
        <taxon>Trypanosomatida</taxon>
        <taxon>Trypanosomatidae</taxon>
        <taxon>Strigomonadinae</taxon>
        <taxon>Strigomonas</taxon>
    </lineage>
</organism>
<evidence type="ECO:0000313" key="2">
    <source>
        <dbReference type="Proteomes" id="UP000015354"/>
    </source>
</evidence>
<reference evidence="1 2" key="1">
    <citation type="journal article" date="2013" name="PLoS ONE">
        <title>Predicting the Proteins of Angomonas deanei, Strigomonas culicis and Their Respective Endosymbionts Reveals New Aspects of the Trypanosomatidae Family.</title>
        <authorList>
            <person name="Motta M.C."/>
            <person name="Martins A.C."/>
            <person name="de Souza S.S."/>
            <person name="Catta-Preta C.M."/>
            <person name="Silva R."/>
            <person name="Klein C.C."/>
            <person name="de Almeida L.G."/>
            <person name="de Lima Cunha O."/>
            <person name="Ciapina L.P."/>
            <person name="Brocchi M."/>
            <person name="Colabardini A.C."/>
            <person name="de Araujo Lima B."/>
            <person name="Machado C.R."/>
            <person name="de Almeida Soares C.M."/>
            <person name="Probst C.M."/>
            <person name="de Menezes C.B."/>
            <person name="Thompson C.E."/>
            <person name="Bartholomeu D.C."/>
            <person name="Gradia D.F."/>
            <person name="Pavoni D.P."/>
            <person name="Grisard E.C."/>
            <person name="Fantinatti-Garboggini F."/>
            <person name="Marchini F.K."/>
            <person name="Rodrigues-Luiz G.F."/>
            <person name="Wagner G."/>
            <person name="Goldman G.H."/>
            <person name="Fietto J.L."/>
            <person name="Elias M.C."/>
            <person name="Goldman M.H."/>
            <person name="Sagot M.F."/>
            <person name="Pereira M."/>
            <person name="Stoco P.H."/>
            <person name="de Mendonca-Neto R.P."/>
            <person name="Teixeira S.M."/>
            <person name="Maciel T.E."/>
            <person name="de Oliveira Mendes T.A."/>
            <person name="Urmenyi T.P."/>
            <person name="de Souza W."/>
            <person name="Schenkman S."/>
            <person name="de Vasconcelos A.T."/>
        </authorList>
    </citation>
    <scope>NUCLEOTIDE SEQUENCE [LARGE SCALE GENOMIC DNA]</scope>
</reference>
<proteinExistence type="predicted"/>
<dbReference type="InterPro" id="IPR004401">
    <property type="entry name" value="YbaB/EbfC"/>
</dbReference>
<dbReference type="AlphaFoldDB" id="S9W3C8"/>